<dbReference type="InterPro" id="IPR002901">
    <property type="entry name" value="MGlyc_endo_b_GlcNAc-like_dom"/>
</dbReference>
<organism evidence="2 3">
    <name type="scientific">Fredinandcohnia salidurans</name>
    <dbReference type="NCBI Taxonomy" id="2595041"/>
    <lineage>
        <taxon>Bacteria</taxon>
        <taxon>Bacillati</taxon>
        <taxon>Bacillota</taxon>
        <taxon>Bacilli</taxon>
        <taxon>Bacillales</taxon>
        <taxon>Bacillaceae</taxon>
        <taxon>Fredinandcohnia</taxon>
    </lineage>
</organism>
<evidence type="ECO:0000313" key="2">
    <source>
        <dbReference type="EMBL" id="MFD1780007.1"/>
    </source>
</evidence>
<feature type="domain" description="SH3b" evidence="1">
    <location>
        <begin position="727"/>
        <end position="798"/>
    </location>
</feature>
<dbReference type="PANTHER" id="PTHR34408">
    <property type="entry name" value="FAMILY PROTEIN, PUTATIVE-RELATED"/>
    <property type="match status" value="1"/>
</dbReference>
<reference evidence="3" key="1">
    <citation type="journal article" date="2019" name="Int. J. Syst. Evol. Microbiol.">
        <title>The Global Catalogue of Microorganisms (GCM) 10K type strain sequencing project: providing services to taxonomists for standard genome sequencing and annotation.</title>
        <authorList>
            <consortium name="The Broad Institute Genomics Platform"/>
            <consortium name="The Broad Institute Genome Sequencing Center for Infectious Disease"/>
            <person name="Wu L."/>
            <person name="Ma J."/>
        </authorList>
    </citation>
    <scope>NUCLEOTIDE SEQUENCE [LARGE SCALE GENOMIC DNA]</scope>
    <source>
        <strain evidence="3">CCUG 15531</strain>
    </source>
</reference>
<dbReference type="Pfam" id="PF08239">
    <property type="entry name" value="SH3_3"/>
    <property type="match status" value="1"/>
</dbReference>
<comment type="caution">
    <text evidence="2">The sequence shown here is derived from an EMBL/GenBank/DDBJ whole genome shotgun (WGS) entry which is preliminary data.</text>
</comment>
<dbReference type="InterPro" id="IPR003646">
    <property type="entry name" value="SH3-like_bac-type"/>
</dbReference>
<dbReference type="SMART" id="SM00047">
    <property type="entry name" value="LYZ2"/>
    <property type="match status" value="1"/>
</dbReference>
<dbReference type="PANTHER" id="PTHR34408:SF1">
    <property type="entry name" value="GLYCOSYL HYDROLASE FAMILY 19 DOMAIN-CONTAINING PROTEIN HI_1415"/>
    <property type="match status" value="1"/>
</dbReference>
<evidence type="ECO:0000259" key="1">
    <source>
        <dbReference type="PROSITE" id="PS51781"/>
    </source>
</evidence>
<dbReference type="Gene3D" id="2.30.30.40">
    <property type="entry name" value="SH3 Domains"/>
    <property type="match status" value="1"/>
</dbReference>
<keyword evidence="3" id="KW-1185">Reference proteome</keyword>
<accession>A0ABW4MRB3</accession>
<sequence>MIKNNKKIILLISLLYAFCFLLGIPGNTLAEGTESTKSSEPQSQVVETDEIQEHEISNQQVEQTQILVKFTDDILLQNEEGQEVGTILKNAVVFVNQGTDGKYFFQFGNQSISVEQLYFEPLDDAQTSFYENSSDLSDFVVSELTDVYSEDLTSVLGTVEPSQTISIYEENEKEVTIIFGNVLGKIVKAEDKEESKSEESNTTINEVVKEEAASDSTNIVQEATPSQTITTQSIMVKKTQIVEKTETQPTFTGNEKYFKVNEPGVPIYFNQNGSNVKVGELVEGQEYVILNQIDGFVRIHFGNQNAYVRKSAIQPSNGATIKNLNKGLANSNRFVTANRNLSVYDNTSGSLVEFAKIQYGETYPVIRQTSTDWFEVGLGGRIGYVYIPHVTPMLNTSDKYFKVVDDETFVYVNQNGSSIPVANLAKGQEYAILGHITGFVRIKYGSSIAYVRNGKIAASTGTSIKNVNSSATNSGESIRARQNLVVYDNTSGSLVEMGTINPGEYYPFIRQTSTYWLEVDFGGRIGYVYKPHLEMFFSSNDKYFQSLFSDVNIYLNDNGNNVKVGNLVKEQQYVIQSWTDSFIKIKYGHGIAYVRTSDVHPSTGGGLRGMDTGKEVSTKTFTTFKKTTVVTEGDLVEFATLEPGLTYPIIRQTSREWLEVSIGGRIGYIYKPDVQIGPFITYVYKQYELSLEESLTKQMASSPPPQTDKYYKTFVSKDYIQLDSTNPSIGYVTAGTLNVRGGSSTSYWVVAQLSKDSKVKIVGEENGWYQIEHKATWKNASPEDTLYYLDPNNFSRDSAAFYQFMKLSGTAGVTASEVNEKILKDKGILSGRAAAFIEAGQLYNINEIYLMSHALHETGNGKSQLALGVKINRKYNDEGQLIIDILDSSATSYDNIVFNMYGIGAADSCPLKCGVEKAYYEGWTSPDKAVIGGAKFIAEKYVHNKKETLYKMKWNPDTPGAYLYATDIGWAVKQTSRIYDLYSLLEGYSITFEIPEYRK</sequence>
<dbReference type="InterPro" id="IPR052354">
    <property type="entry name" value="Cell_Wall_Dynamics_Protein"/>
</dbReference>
<protein>
    <submittedName>
        <fullName evidence="2">N-acetylglucosaminidase</fullName>
    </submittedName>
</protein>
<evidence type="ECO:0000313" key="3">
    <source>
        <dbReference type="Proteomes" id="UP001597227"/>
    </source>
</evidence>
<dbReference type="PROSITE" id="PS51781">
    <property type="entry name" value="SH3B"/>
    <property type="match status" value="1"/>
</dbReference>
<dbReference type="EMBL" id="JBHUEK010000025">
    <property type="protein sequence ID" value="MFD1780007.1"/>
    <property type="molecule type" value="Genomic_DNA"/>
</dbReference>
<dbReference type="SMART" id="SM00287">
    <property type="entry name" value="SH3b"/>
    <property type="match status" value="2"/>
</dbReference>
<proteinExistence type="predicted"/>
<name>A0ABW4MRB3_9BACI</name>
<dbReference type="Proteomes" id="UP001597227">
    <property type="component" value="Unassembled WGS sequence"/>
</dbReference>
<dbReference type="Pfam" id="PF01832">
    <property type="entry name" value="Glucosaminidase"/>
    <property type="match status" value="1"/>
</dbReference>
<gene>
    <name evidence="2" type="ORF">ACFSFW_15180</name>
</gene>
<dbReference type="RefSeq" id="WP_304216785.1">
    <property type="nucleotide sequence ID" value="NZ_JBHUEK010000025.1"/>
</dbReference>